<keyword evidence="2" id="KW-1185">Reference proteome</keyword>
<dbReference type="EMBL" id="BSTI01000006">
    <property type="protein sequence ID" value="GLY66726.1"/>
    <property type="molecule type" value="Genomic_DNA"/>
</dbReference>
<name>A0A9W6VHR5_9PSEU</name>
<dbReference type="Proteomes" id="UP001165136">
    <property type="component" value="Unassembled WGS sequence"/>
</dbReference>
<gene>
    <name evidence="1" type="ORF">Atai01_33450</name>
</gene>
<sequence length="127" mass="12845">MRMSSRWPLVVTGLVAGLVFGAAAVGIPWALTSGTSTGTDADVAASCAAIARTDNSLDPAAHYADLRRWGAAAELAAAAAEADPSLKPLSEALRKPIDIVSTKFSADGPEYAAAVTNARQACADATS</sequence>
<reference evidence="1" key="1">
    <citation type="submission" date="2023-03" db="EMBL/GenBank/DDBJ databases">
        <title>Amycolatopsis taiwanensis NBRC 103393.</title>
        <authorList>
            <person name="Ichikawa N."/>
            <person name="Sato H."/>
            <person name="Tonouchi N."/>
        </authorList>
    </citation>
    <scope>NUCLEOTIDE SEQUENCE</scope>
    <source>
        <strain evidence="1">NBRC 103393</strain>
    </source>
</reference>
<evidence type="ECO:0000313" key="1">
    <source>
        <dbReference type="EMBL" id="GLY66726.1"/>
    </source>
</evidence>
<evidence type="ECO:0000313" key="2">
    <source>
        <dbReference type="Proteomes" id="UP001165136"/>
    </source>
</evidence>
<comment type="caution">
    <text evidence="1">The sequence shown here is derived from an EMBL/GenBank/DDBJ whole genome shotgun (WGS) entry which is preliminary data.</text>
</comment>
<accession>A0A9W6VHR5</accession>
<organism evidence="1 2">
    <name type="scientific">Amycolatopsis taiwanensis</name>
    <dbReference type="NCBI Taxonomy" id="342230"/>
    <lineage>
        <taxon>Bacteria</taxon>
        <taxon>Bacillati</taxon>
        <taxon>Actinomycetota</taxon>
        <taxon>Actinomycetes</taxon>
        <taxon>Pseudonocardiales</taxon>
        <taxon>Pseudonocardiaceae</taxon>
        <taxon>Amycolatopsis</taxon>
    </lineage>
</organism>
<dbReference type="AlphaFoldDB" id="A0A9W6VHR5"/>
<protein>
    <submittedName>
        <fullName evidence="1">Uncharacterized protein</fullName>
    </submittedName>
</protein>
<proteinExistence type="predicted"/>